<evidence type="ECO:0000313" key="2">
    <source>
        <dbReference type="EMBL" id="GAA1502766.1"/>
    </source>
</evidence>
<feature type="compositionally biased region" description="Acidic residues" evidence="1">
    <location>
        <begin position="177"/>
        <end position="191"/>
    </location>
</feature>
<dbReference type="RefSeq" id="WP_141003651.1">
    <property type="nucleotide sequence ID" value="NZ_BAAAOR010000002.1"/>
</dbReference>
<accession>A0ABN1ZRK3</accession>
<comment type="caution">
    <text evidence="2">The sequence shown here is derived from an EMBL/GenBank/DDBJ whole genome shotgun (WGS) entry which is preliminary data.</text>
</comment>
<evidence type="ECO:0000256" key="1">
    <source>
        <dbReference type="SAM" id="MobiDB-lite"/>
    </source>
</evidence>
<dbReference type="Proteomes" id="UP001500842">
    <property type="component" value="Unassembled WGS sequence"/>
</dbReference>
<organism evidence="2 3">
    <name type="scientific">Nocardioides humi</name>
    <dbReference type="NCBI Taxonomy" id="449461"/>
    <lineage>
        <taxon>Bacteria</taxon>
        <taxon>Bacillati</taxon>
        <taxon>Actinomycetota</taxon>
        <taxon>Actinomycetes</taxon>
        <taxon>Propionibacteriales</taxon>
        <taxon>Nocardioidaceae</taxon>
        <taxon>Nocardioides</taxon>
    </lineage>
</organism>
<dbReference type="EMBL" id="BAAAOR010000002">
    <property type="protein sequence ID" value="GAA1502766.1"/>
    <property type="molecule type" value="Genomic_DNA"/>
</dbReference>
<feature type="region of interest" description="Disordered" evidence="1">
    <location>
        <begin position="312"/>
        <end position="402"/>
    </location>
</feature>
<feature type="compositionally biased region" description="Acidic residues" evidence="1">
    <location>
        <begin position="382"/>
        <end position="395"/>
    </location>
</feature>
<feature type="region of interest" description="Disordered" evidence="1">
    <location>
        <begin position="95"/>
        <end position="122"/>
    </location>
</feature>
<feature type="region of interest" description="Disordered" evidence="1">
    <location>
        <begin position="171"/>
        <end position="267"/>
    </location>
</feature>
<gene>
    <name evidence="2" type="ORF">GCM10009788_02500</name>
</gene>
<evidence type="ECO:0008006" key="4">
    <source>
        <dbReference type="Google" id="ProtNLM"/>
    </source>
</evidence>
<evidence type="ECO:0000313" key="3">
    <source>
        <dbReference type="Proteomes" id="UP001500842"/>
    </source>
</evidence>
<sequence>MTGQHLNDLLHRTAGMSSKDVAASKLAWEATATALGTIQTALNDGKEALVKGFGERETGSEAMAVFDGAVARINGRQQEMADVATALEHAATAMKSAETAADKAPDAPADTPPAAPPSTGDIADDVTALKQHASEVNAYNHTVTAYGNADEEARKKVARLLERYDEAYTALSKVEGEPVDDDGGGQDDDTDTGGGHVPPVRHGSVPTGTWISDDTGQHVPGVDDPSADPGAAAGAGPAVRPPPISTLDPDLELPDQSGPGGTGLGLSQGAPGVIGGVTAAGVFGAPGLVRGIRGLLSGRGLSGSVGAIGSTTRAGAPGSLGRGGAATPGSPVSRAGGRTGGAGVGRRGGGAGGRGSGGRGGAAAAGTAGRRKRDERDGEDRDLFDDGQEWIDDEGAAPGVLD</sequence>
<name>A0ABN1ZRK3_9ACTN</name>
<reference evidence="2 3" key="1">
    <citation type="journal article" date="2019" name="Int. J. Syst. Evol. Microbiol.">
        <title>The Global Catalogue of Microorganisms (GCM) 10K type strain sequencing project: providing services to taxonomists for standard genome sequencing and annotation.</title>
        <authorList>
            <consortium name="The Broad Institute Genomics Platform"/>
            <consortium name="The Broad Institute Genome Sequencing Center for Infectious Disease"/>
            <person name="Wu L."/>
            <person name="Ma J."/>
        </authorList>
    </citation>
    <scope>NUCLEOTIDE SEQUENCE [LARGE SCALE GENOMIC DNA]</scope>
    <source>
        <strain evidence="2 3">JCM 14942</strain>
    </source>
</reference>
<protein>
    <recommendedName>
        <fullName evidence="4">PPE family protein</fullName>
    </recommendedName>
</protein>
<feature type="compositionally biased region" description="Low complexity" evidence="1">
    <location>
        <begin position="219"/>
        <end position="238"/>
    </location>
</feature>
<keyword evidence="3" id="KW-1185">Reference proteome</keyword>
<proteinExistence type="predicted"/>
<feature type="compositionally biased region" description="Gly residues" evidence="1">
    <location>
        <begin position="337"/>
        <end position="363"/>
    </location>
</feature>
<feature type="compositionally biased region" description="Basic and acidic residues" evidence="1">
    <location>
        <begin position="372"/>
        <end position="381"/>
    </location>
</feature>